<accession>A0AAW1G4V2</accession>
<evidence type="ECO:0000313" key="1">
    <source>
        <dbReference type="EMBL" id="KAK9541134.1"/>
    </source>
</evidence>
<reference evidence="1 2" key="1">
    <citation type="journal article" date="2024" name="Genome Biol. Evol.">
        <title>Chromosome-level genome assembly of the viviparous eelpout Zoarces viviparus.</title>
        <authorList>
            <person name="Fuhrmann N."/>
            <person name="Brasseur M.V."/>
            <person name="Bakowski C.E."/>
            <person name="Podsiadlowski L."/>
            <person name="Prost S."/>
            <person name="Krehenwinkel H."/>
            <person name="Mayer C."/>
        </authorList>
    </citation>
    <scope>NUCLEOTIDE SEQUENCE [LARGE SCALE GENOMIC DNA]</scope>
    <source>
        <strain evidence="1">NO-MEL_2022_Ind0_liver</strain>
    </source>
</reference>
<proteinExistence type="predicted"/>
<comment type="caution">
    <text evidence="1">The sequence shown here is derived from an EMBL/GenBank/DDBJ whole genome shotgun (WGS) entry which is preliminary data.</text>
</comment>
<dbReference type="EMBL" id="JBCEZU010000002">
    <property type="protein sequence ID" value="KAK9541134.1"/>
    <property type="molecule type" value="Genomic_DNA"/>
</dbReference>
<keyword evidence="2" id="KW-1185">Reference proteome</keyword>
<name>A0AAW1G4V2_ZOAVI</name>
<evidence type="ECO:0000313" key="2">
    <source>
        <dbReference type="Proteomes" id="UP001488805"/>
    </source>
</evidence>
<sequence length="102" mass="11266">MQRFKLHLLLFTDGCRPDEREFTPQRWSVSEWSVDTLHGVKSPSGATSAPSTVLGISCVQQTGDHQTRTRDKSLIINLLVGGLRETLWFAPQRTGGVAPSSD</sequence>
<protein>
    <submittedName>
        <fullName evidence="1">Uncharacterized protein</fullName>
    </submittedName>
</protein>
<gene>
    <name evidence="1" type="ORF">VZT92_001202</name>
</gene>
<dbReference type="AlphaFoldDB" id="A0AAW1G4V2"/>
<organism evidence="1 2">
    <name type="scientific">Zoarces viviparus</name>
    <name type="common">Viviparous eelpout</name>
    <name type="synonym">Blennius viviparus</name>
    <dbReference type="NCBI Taxonomy" id="48416"/>
    <lineage>
        <taxon>Eukaryota</taxon>
        <taxon>Metazoa</taxon>
        <taxon>Chordata</taxon>
        <taxon>Craniata</taxon>
        <taxon>Vertebrata</taxon>
        <taxon>Euteleostomi</taxon>
        <taxon>Actinopterygii</taxon>
        <taxon>Neopterygii</taxon>
        <taxon>Teleostei</taxon>
        <taxon>Neoteleostei</taxon>
        <taxon>Acanthomorphata</taxon>
        <taxon>Eupercaria</taxon>
        <taxon>Perciformes</taxon>
        <taxon>Cottioidei</taxon>
        <taxon>Zoarcales</taxon>
        <taxon>Zoarcidae</taxon>
        <taxon>Zoarcinae</taxon>
        <taxon>Zoarces</taxon>
    </lineage>
</organism>
<dbReference type="Proteomes" id="UP001488805">
    <property type="component" value="Unassembled WGS sequence"/>
</dbReference>